<keyword evidence="6" id="KW-0472">Membrane</keyword>
<evidence type="ECO:0000313" key="8">
    <source>
        <dbReference type="EMBL" id="BAF89541.1"/>
    </source>
</evidence>
<evidence type="ECO:0000256" key="6">
    <source>
        <dbReference type="SAM" id="Phobius"/>
    </source>
</evidence>
<feature type="domain" description="FAD-binding" evidence="7">
    <location>
        <begin position="8"/>
        <end position="346"/>
    </location>
</feature>
<dbReference type="GO" id="GO:0071949">
    <property type="term" value="F:FAD binding"/>
    <property type="evidence" value="ECO:0007669"/>
    <property type="project" value="InterPro"/>
</dbReference>
<proteinExistence type="predicted"/>
<dbReference type="SUPFAM" id="SSF54373">
    <property type="entry name" value="FAD-linked reductases, C-terminal domain"/>
    <property type="match status" value="1"/>
</dbReference>
<name>A8IEW2_AZOC5</name>
<dbReference type="Gene3D" id="3.50.50.60">
    <property type="entry name" value="FAD/NAD(P)-binding domain"/>
    <property type="match status" value="1"/>
</dbReference>
<keyword evidence="4" id="KW-0560">Oxidoreductase</keyword>
<reference evidence="8 9" key="6">
    <citation type="journal article" date="2011" name="Appl. Environ. Microbiol.">
        <title>Involvement of the azorhizobial chromosome partition gene (parA) in the onset of bacteroid differentiation during Sesbania rostrata stem nodule development.</title>
        <authorList>
            <person name="Liu CT."/>
            <person name="Lee KB."/>
            <person name="Wang YS."/>
            <person name="Peng MH."/>
            <person name="Lee KT."/>
            <person name="Suzuki S."/>
            <person name="Suzuki T."/>
            <person name="Oyaizu H."/>
        </authorList>
    </citation>
    <scope>NUCLEOTIDE SEQUENCE [LARGE SCALE GENOMIC DNA]</scope>
    <source>
        <strain evidence="9">ATCC 43989 / DSM 5975 / JCM 20966 / LMG 6465 / NBRC 14845 / NCIMB 13405 / ORS 571</strain>
    </source>
</reference>
<evidence type="ECO:0000256" key="2">
    <source>
        <dbReference type="ARBA" id="ARBA00022630"/>
    </source>
</evidence>
<dbReference type="PRINTS" id="PR00420">
    <property type="entry name" value="RNGMNOXGNASE"/>
</dbReference>
<evidence type="ECO:0000259" key="7">
    <source>
        <dbReference type="Pfam" id="PF01494"/>
    </source>
</evidence>
<keyword evidence="6" id="KW-0812">Transmembrane</keyword>
<dbReference type="EMBL" id="AP009384">
    <property type="protein sequence ID" value="BAF89541.1"/>
    <property type="molecule type" value="Genomic_DNA"/>
</dbReference>
<gene>
    <name evidence="8" type="ordered locus">AZC_3543</name>
</gene>
<keyword evidence="3" id="KW-0274">FAD</keyword>
<dbReference type="Proteomes" id="UP000000270">
    <property type="component" value="Chromosome"/>
</dbReference>
<keyword evidence="6" id="KW-1133">Transmembrane helix</keyword>
<evidence type="ECO:0000256" key="1">
    <source>
        <dbReference type="ARBA" id="ARBA00001974"/>
    </source>
</evidence>
<dbReference type="HOGENOM" id="CLU_009665_19_5_5"/>
<evidence type="ECO:0000256" key="4">
    <source>
        <dbReference type="ARBA" id="ARBA00023002"/>
    </source>
</evidence>
<reference evidence="9" key="2">
    <citation type="submission" date="2007-04" db="EMBL/GenBank/DDBJ databases">
        <title>Complete genome sequence of the nitrogen-fixing bacterium Azorhizobium caulinodans ORS571.</title>
        <authorList>
            <person name="Lee K.B."/>
            <person name="Backer P.D."/>
            <person name="Aono T."/>
            <person name="Liu C.T."/>
            <person name="Suzuki S."/>
            <person name="Suzuki T."/>
            <person name="Kaneko T."/>
            <person name="Yamada M."/>
            <person name="Tabata S."/>
            <person name="Kupfer D.M."/>
            <person name="Najar F.Z."/>
            <person name="Wiley G.B."/>
            <person name="Roe B."/>
            <person name="Binnewies T."/>
            <person name="Ussery D."/>
            <person name="Vereecke D."/>
            <person name="Gevers D."/>
            <person name="Holsters M."/>
            <person name="Oyaizu H."/>
        </authorList>
    </citation>
    <scope>NUCLEOTIDE SEQUENCE [LARGE SCALE GENOMIC DNA]</scope>
    <source>
        <strain evidence="9">ATCC 43989 / DSM 5975 / JCM 20966 / LMG 6465 / NBRC 14845 / NCIMB 13405 / ORS 571</strain>
    </source>
</reference>
<dbReference type="eggNOG" id="COG0654">
    <property type="taxonomic scope" value="Bacteria"/>
</dbReference>
<dbReference type="InterPro" id="IPR050493">
    <property type="entry name" value="FAD-dep_Monooxygenase_BioMet"/>
</dbReference>
<keyword evidence="2" id="KW-0285">Flavoprotein</keyword>
<dbReference type="STRING" id="438753.AZC_3543"/>
<reference evidence="8 9" key="5">
    <citation type="journal article" date="2010" name="Appl. Environ. Microbiol.">
        <title>phrR-like gene praR of Azorhizobium caulinodans ORS571 is essential for symbiosis with Sesbania rostrata and is involved in expression of reb genes.</title>
        <authorList>
            <person name="Akiba N."/>
            <person name="Aono T."/>
            <person name="Toyazaki H."/>
            <person name="Sato S."/>
            <person name="Oyaizu H."/>
        </authorList>
    </citation>
    <scope>NUCLEOTIDE SEQUENCE [LARGE SCALE GENOMIC DNA]</scope>
    <source>
        <strain evidence="9">ATCC 43989 / DSM 5975 / JCM 20966 / LMG 6465 / NBRC 14845 / NCIMB 13405 / ORS 571</strain>
    </source>
</reference>
<dbReference type="InterPro" id="IPR002938">
    <property type="entry name" value="FAD-bd"/>
</dbReference>
<evidence type="ECO:0000313" key="9">
    <source>
        <dbReference type="Proteomes" id="UP000000270"/>
    </source>
</evidence>
<evidence type="ECO:0000256" key="5">
    <source>
        <dbReference type="ARBA" id="ARBA00023033"/>
    </source>
</evidence>
<reference evidence="8 9" key="1">
    <citation type="journal article" date="2007" name="Appl. Environ. Microbiol.">
        <title>Rhizobial factors required for stem nodule maturation and maintenance in Sesbania rostrata-Azorhizobium caulinodans ORS571 symbiosis.</title>
        <authorList>
            <person name="Suzuki S."/>
            <person name="Aono T."/>
            <person name="Lee KB."/>
            <person name="Suzuki T."/>
            <person name="Liu CT."/>
            <person name="Miwa H."/>
            <person name="Wakao S."/>
            <person name="Iki T."/>
            <person name="Oyaizu H."/>
        </authorList>
    </citation>
    <scope>NUCLEOTIDE SEQUENCE [LARGE SCALE GENOMIC DNA]</scope>
    <source>
        <strain evidence="9">ATCC 43989 / DSM 5975 / JCM 20966 / LMG 6465 / NBRC 14845 / NCIMB 13405 / ORS 571</strain>
    </source>
</reference>
<dbReference type="InterPro" id="IPR036188">
    <property type="entry name" value="FAD/NAD-bd_sf"/>
</dbReference>
<accession>A8IEW2</accession>
<feature type="transmembrane region" description="Helical" evidence="6">
    <location>
        <begin position="6"/>
        <end position="25"/>
    </location>
</feature>
<dbReference type="AlphaFoldDB" id="A8IEW2"/>
<dbReference type="PANTHER" id="PTHR13789">
    <property type="entry name" value="MONOOXYGENASE"/>
    <property type="match status" value="1"/>
</dbReference>
<keyword evidence="5" id="KW-0503">Monooxygenase</keyword>
<dbReference type="Pfam" id="PF01494">
    <property type="entry name" value="FAD_binding_3"/>
    <property type="match status" value="1"/>
</dbReference>
<dbReference type="KEGG" id="azc:AZC_3543"/>
<dbReference type="RefSeq" id="WP_012172066.1">
    <property type="nucleotide sequence ID" value="NC_009937.1"/>
</dbReference>
<dbReference type="SUPFAM" id="SSF51905">
    <property type="entry name" value="FAD/NAD(P)-binding domain"/>
    <property type="match status" value="1"/>
</dbReference>
<dbReference type="GO" id="GO:0004497">
    <property type="term" value="F:monooxygenase activity"/>
    <property type="evidence" value="ECO:0007669"/>
    <property type="project" value="UniProtKB-KW"/>
</dbReference>
<evidence type="ECO:0000256" key="3">
    <source>
        <dbReference type="ARBA" id="ARBA00022827"/>
    </source>
</evidence>
<sequence>MGQTSPASALIVGAGIGGLACGIALRRAGLAVRMVEQADELAEVGAGLQLTPNATRHLRDFGVLDALETVAVKPRALEVRDGQTFGLLARCDYAPAVAKYGAPFLVLHRADLQKALADGAKAAGCDILLGARLQSLDTHGDNLRAVAEQEAGLIAETADIVIGADGVRSLVREHLQVGVRPSFARRVAYRATIPVRADTPPDVRLFLGPDAHLVTYPIRAGAAVNVVAIVRQDRPVNRWSEPGDASTVHEAFSQWAPEVRSLLLDASSFLCWGLYDVDPLPRWGAGRTTLLGDAAHAMLPFLAQGAAQAIEDAATLGSVLGAGGPLEPALRRYEALRQARAARVQRGARRNAVIYHLKGPARFARDLALRATGGSLLSRYDWLYGG</sequence>
<reference evidence="8 9" key="4">
    <citation type="journal article" date="2009" name="Appl. Environ. Microbiol.">
        <title>Comparative genome-wide transcriptional profiling of Azorhizobium caulinodans ORS571 grown under free-living and symbiotic conditions.</title>
        <authorList>
            <person name="Tsukada S."/>
            <person name="Aono T."/>
            <person name="Akiba N."/>
            <person name="Lee KB."/>
            <person name="Liu CT."/>
            <person name="Toyazaki H."/>
            <person name="Oyaizu H."/>
        </authorList>
    </citation>
    <scope>NUCLEOTIDE SEQUENCE [LARGE SCALE GENOMIC DNA]</scope>
    <source>
        <strain evidence="9">ATCC 43989 / DSM 5975 / JCM 20966 / LMG 6465 / NBRC 14845 / NCIMB 13405 / ORS 571</strain>
    </source>
</reference>
<keyword evidence="9" id="KW-1185">Reference proteome</keyword>
<dbReference type="PANTHER" id="PTHR13789:SF318">
    <property type="entry name" value="GERANYLGERANYL DIPHOSPHATE REDUCTASE"/>
    <property type="match status" value="1"/>
</dbReference>
<protein>
    <submittedName>
        <fullName evidence="8">Putative salicylate hydroxylase</fullName>
    </submittedName>
</protein>
<reference evidence="8 9" key="3">
    <citation type="journal article" date="2008" name="BMC Genomics">
        <title>The genome of the versatile nitrogen fixer Azorhizobium caulinodans ORS571.</title>
        <authorList>
            <person name="Lee KB."/>
            <person name="Backer P.D."/>
            <person name="Aono T."/>
            <person name="Liu CT."/>
            <person name="Suzuki S."/>
            <person name="Suzuki T."/>
            <person name="Kaneko T."/>
            <person name="Yamada M."/>
            <person name="Tabata S."/>
            <person name="Kupfer D.M."/>
            <person name="Najar F.Z."/>
            <person name="Wiley G.B."/>
            <person name="Roe B."/>
            <person name="Binnewies T.T."/>
            <person name="Ussery D.W."/>
            <person name="D'Haeze W."/>
            <person name="Herder J.D."/>
            <person name="Gevers D."/>
            <person name="Vereecke D."/>
            <person name="Holsters M."/>
            <person name="Oyaizu H."/>
        </authorList>
    </citation>
    <scope>NUCLEOTIDE SEQUENCE [LARGE SCALE GENOMIC DNA]</scope>
    <source>
        <strain evidence="9">ATCC 43989 / DSM 5975 / JCM 20966 / LMG 6465 / NBRC 14845 / NCIMB 13405 / ORS 571</strain>
    </source>
</reference>
<organism evidence="8 9">
    <name type="scientific">Azorhizobium caulinodans (strain ATCC 43989 / DSM 5975 / JCM 20966 / LMG 6465 / NBRC 14845 / NCIMB 13405 / ORS 571)</name>
    <dbReference type="NCBI Taxonomy" id="438753"/>
    <lineage>
        <taxon>Bacteria</taxon>
        <taxon>Pseudomonadati</taxon>
        <taxon>Pseudomonadota</taxon>
        <taxon>Alphaproteobacteria</taxon>
        <taxon>Hyphomicrobiales</taxon>
        <taxon>Xanthobacteraceae</taxon>
        <taxon>Azorhizobium</taxon>
    </lineage>
</organism>
<comment type="cofactor">
    <cofactor evidence="1">
        <name>FAD</name>
        <dbReference type="ChEBI" id="CHEBI:57692"/>
    </cofactor>
</comment>